<dbReference type="EMBL" id="BART01031114">
    <property type="protein sequence ID" value="GAH10819.1"/>
    <property type="molecule type" value="Genomic_DNA"/>
</dbReference>
<evidence type="ECO:0000256" key="1">
    <source>
        <dbReference type="ARBA" id="ARBA00023239"/>
    </source>
</evidence>
<organism evidence="3">
    <name type="scientific">marine sediment metagenome</name>
    <dbReference type="NCBI Taxonomy" id="412755"/>
    <lineage>
        <taxon>unclassified sequences</taxon>
        <taxon>metagenomes</taxon>
        <taxon>ecological metagenomes</taxon>
    </lineage>
</organism>
<name>X1E0X1_9ZZZZ</name>
<dbReference type="AlphaFoldDB" id="X1E0X1"/>
<dbReference type="InterPro" id="IPR024083">
    <property type="entry name" value="Fumarase/histidase_N"/>
</dbReference>
<feature type="non-terminal residue" evidence="3">
    <location>
        <position position="1"/>
    </location>
</feature>
<dbReference type="SUPFAM" id="SSF48557">
    <property type="entry name" value="L-aspartase-like"/>
    <property type="match status" value="1"/>
</dbReference>
<dbReference type="GO" id="GO:0004018">
    <property type="term" value="F:N6-(1,2-dicarboxyethyl)AMP AMP-lyase (fumarate-forming) activity"/>
    <property type="evidence" value="ECO:0007669"/>
    <property type="project" value="TreeGrafter"/>
</dbReference>
<keyword evidence="1" id="KW-0456">Lyase</keyword>
<dbReference type="GO" id="GO:0005829">
    <property type="term" value="C:cytosol"/>
    <property type="evidence" value="ECO:0007669"/>
    <property type="project" value="TreeGrafter"/>
</dbReference>
<dbReference type="Pfam" id="PF00206">
    <property type="entry name" value="Lyase_1"/>
    <property type="match status" value="1"/>
</dbReference>
<comment type="caution">
    <text evidence="3">The sequence shown here is derived from an EMBL/GenBank/DDBJ whole genome shotgun (WGS) entry which is preliminary data.</text>
</comment>
<dbReference type="InterPro" id="IPR022761">
    <property type="entry name" value="Fumarate_lyase_N"/>
</dbReference>
<proteinExistence type="predicted"/>
<reference evidence="3" key="1">
    <citation type="journal article" date="2014" name="Front. Microbiol.">
        <title>High frequency of phylogenetically diverse reductive dehalogenase-homologous genes in deep subseafloor sedimentary metagenomes.</title>
        <authorList>
            <person name="Kawai M."/>
            <person name="Futagami T."/>
            <person name="Toyoda A."/>
            <person name="Takaki Y."/>
            <person name="Nishi S."/>
            <person name="Hori S."/>
            <person name="Arai W."/>
            <person name="Tsubouchi T."/>
            <person name="Morono Y."/>
            <person name="Uchiyama I."/>
            <person name="Ito T."/>
            <person name="Fujiyama A."/>
            <person name="Inagaki F."/>
            <person name="Takami H."/>
        </authorList>
    </citation>
    <scope>NUCLEOTIDE SEQUENCE</scope>
    <source>
        <strain evidence="3">Expedition CK06-06</strain>
    </source>
</reference>
<feature type="domain" description="Fumarate lyase N-terminal" evidence="2">
    <location>
        <begin position="1"/>
        <end position="120"/>
    </location>
</feature>
<dbReference type="Gene3D" id="1.20.200.10">
    <property type="entry name" value="Fumarase/aspartase (Central domain)"/>
    <property type="match status" value="1"/>
</dbReference>
<protein>
    <recommendedName>
        <fullName evidence="2">Fumarate lyase N-terminal domain-containing protein</fullName>
    </recommendedName>
</protein>
<sequence>TEENKYQKWLDVELAVCEAWAKAGEIPSQALKRIKDKAGFSIKRIEEIEKVVKHDVIAFLTSVAEKVGEDSRFIHLGLTSYDVVDTALSLLIKEALGKIQKDITPLKDTLKDEALRYKKTAWP</sequence>
<dbReference type="InterPro" id="IPR008948">
    <property type="entry name" value="L-Aspartase-like"/>
</dbReference>
<accession>X1E0X1</accession>
<dbReference type="GO" id="GO:0044208">
    <property type="term" value="P:'de novo' AMP biosynthetic process"/>
    <property type="evidence" value="ECO:0007669"/>
    <property type="project" value="TreeGrafter"/>
</dbReference>
<dbReference type="PANTHER" id="PTHR43172">
    <property type="entry name" value="ADENYLOSUCCINATE LYASE"/>
    <property type="match status" value="1"/>
</dbReference>
<dbReference type="GO" id="GO:0070626">
    <property type="term" value="F:(S)-2-(5-amino-1-(5-phospho-D-ribosyl)imidazole-4-carboxamido) succinate lyase (fumarate-forming) activity"/>
    <property type="evidence" value="ECO:0007669"/>
    <property type="project" value="TreeGrafter"/>
</dbReference>
<dbReference type="Gene3D" id="1.10.275.10">
    <property type="entry name" value="Fumarase/aspartase (N-terminal domain)"/>
    <property type="match status" value="1"/>
</dbReference>
<evidence type="ECO:0000313" key="3">
    <source>
        <dbReference type="EMBL" id="GAH10819.1"/>
    </source>
</evidence>
<dbReference type="PANTHER" id="PTHR43172:SF1">
    <property type="entry name" value="ADENYLOSUCCINATE LYASE"/>
    <property type="match status" value="1"/>
</dbReference>
<gene>
    <name evidence="3" type="ORF">S01H4_54115</name>
</gene>
<evidence type="ECO:0000259" key="2">
    <source>
        <dbReference type="Pfam" id="PF00206"/>
    </source>
</evidence>